<dbReference type="OrthoDB" id="1443407at2"/>
<feature type="transmembrane region" description="Helical" evidence="4">
    <location>
        <begin position="12"/>
        <end position="36"/>
    </location>
</feature>
<keyword evidence="6" id="KW-1185">Reference proteome</keyword>
<evidence type="ECO:0000256" key="2">
    <source>
        <dbReference type="ARBA" id="ARBA00014031"/>
    </source>
</evidence>
<reference evidence="5 6" key="1">
    <citation type="submission" date="2018-05" db="EMBL/GenBank/DDBJ databases">
        <title>Complete Genome Sequence of Methylobacterium sp. 17Sr1-28.</title>
        <authorList>
            <person name="Srinivasan S."/>
        </authorList>
    </citation>
    <scope>NUCLEOTIDE SEQUENCE [LARGE SCALE GENOMIC DNA]</scope>
    <source>
        <strain evidence="5 6">17Sr1-28</strain>
    </source>
</reference>
<gene>
    <name evidence="5" type="ORF">DK419_14585</name>
</gene>
<accession>A0A2U8WPG2</accession>
<keyword evidence="4" id="KW-0472">Membrane</keyword>
<protein>
    <recommendedName>
        <fullName evidence="2">Curli production assembly/transport component CsgF</fullName>
    </recommendedName>
</protein>
<dbReference type="EMBL" id="CP029553">
    <property type="protein sequence ID" value="AWN47391.1"/>
    <property type="molecule type" value="Genomic_DNA"/>
</dbReference>
<dbReference type="Proteomes" id="UP000245444">
    <property type="component" value="Chromosome"/>
</dbReference>
<comment type="function">
    <text evidence="1">May be involved in the biogenesis of curli organelles.</text>
</comment>
<evidence type="ECO:0000256" key="1">
    <source>
        <dbReference type="ARBA" id="ARBA00003989"/>
    </source>
</evidence>
<evidence type="ECO:0000256" key="3">
    <source>
        <dbReference type="ARBA" id="ARBA00022729"/>
    </source>
</evidence>
<evidence type="ECO:0000313" key="6">
    <source>
        <dbReference type="Proteomes" id="UP000245444"/>
    </source>
</evidence>
<name>A0A2U8WPG2_9HYPH</name>
<dbReference type="Pfam" id="PF10614">
    <property type="entry name" value="CsgF"/>
    <property type="match status" value="1"/>
</dbReference>
<dbReference type="InterPro" id="IPR018893">
    <property type="entry name" value="T8SS_CsgF"/>
</dbReference>
<evidence type="ECO:0000256" key="4">
    <source>
        <dbReference type="SAM" id="Phobius"/>
    </source>
</evidence>
<keyword evidence="3" id="KW-0732">Signal</keyword>
<keyword evidence="4" id="KW-0812">Transmembrane</keyword>
<proteinExistence type="predicted"/>
<sequence length="165" mass="17072">MLVPGRRGSERVGGLVNCFSSVAAASGLVLSVVAAAGSPLTYQPNNPSFGGSPLNGTWLLQQGTSQNVFVRQEQQRAAMAQAIQQAQQSQTSTSQANNFAAIINARLLAAVADRITTAIFGQNAQQSGTFVVQGTTITFQQVGANVQITVNDGTSTSTVTVPLGF</sequence>
<evidence type="ECO:0000313" key="5">
    <source>
        <dbReference type="EMBL" id="AWN47391.1"/>
    </source>
</evidence>
<organism evidence="5 6">
    <name type="scientific">Methylobacterium terrae</name>
    <dbReference type="NCBI Taxonomy" id="2202827"/>
    <lineage>
        <taxon>Bacteria</taxon>
        <taxon>Pseudomonadati</taxon>
        <taxon>Pseudomonadota</taxon>
        <taxon>Alphaproteobacteria</taxon>
        <taxon>Hyphomicrobiales</taxon>
        <taxon>Methylobacteriaceae</taxon>
        <taxon>Methylobacterium</taxon>
    </lineage>
</organism>
<dbReference type="KEGG" id="mtea:DK419_14585"/>
<keyword evidence="4" id="KW-1133">Transmembrane helix</keyword>
<dbReference type="AlphaFoldDB" id="A0A2U8WPG2"/>